<accession>A0ABU2DV57</accession>
<proteinExistence type="predicted"/>
<keyword evidence="2" id="KW-1185">Reference proteome</keyword>
<gene>
    <name evidence="1" type="ORF">RIL96_12610</name>
</gene>
<dbReference type="RefSeq" id="WP_310549383.1">
    <property type="nucleotide sequence ID" value="NZ_JAVKGR010000027.1"/>
</dbReference>
<sequence length="109" mass="12095">MTYMQPLQRTGNYNLDLKHPVQERMVYGDRVGAGVDDERMQAIAEDYLDTDFAADFQSLIEEIFTKAEETGYVAFWRTEPAAIVSAIVGLKRLFTVERGVPVGGGSCGV</sequence>
<organism evidence="1 2">
    <name type="scientific">Nesterenkonia aerolata</name>
    <dbReference type="NCBI Taxonomy" id="3074079"/>
    <lineage>
        <taxon>Bacteria</taxon>
        <taxon>Bacillati</taxon>
        <taxon>Actinomycetota</taxon>
        <taxon>Actinomycetes</taxon>
        <taxon>Micrococcales</taxon>
        <taxon>Micrococcaceae</taxon>
        <taxon>Nesterenkonia</taxon>
    </lineage>
</organism>
<name>A0ABU2DV57_9MICC</name>
<feature type="non-terminal residue" evidence="1">
    <location>
        <position position="109"/>
    </location>
</feature>
<reference evidence="1 2" key="1">
    <citation type="submission" date="2023-09" db="EMBL/GenBank/DDBJ databases">
        <title>Description of three actinobacteria isolated from air of manufacturing shop in a pharmaceutical factory.</title>
        <authorList>
            <person name="Zhang D.-F."/>
        </authorList>
    </citation>
    <scope>NUCLEOTIDE SEQUENCE [LARGE SCALE GENOMIC DNA]</scope>
    <source>
        <strain evidence="1 2">LY-0111</strain>
    </source>
</reference>
<evidence type="ECO:0000313" key="1">
    <source>
        <dbReference type="EMBL" id="MDR8020401.1"/>
    </source>
</evidence>
<dbReference type="EMBL" id="JAVKGR010000027">
    <property type="protein sequence ID" value="MDR8020401.1"/>
    <property type="molecule type" value="Genomic_DNA"/>
</dbReference>
<comment type="caution">
    <text evidence="1">The sequence shown here is derived from an EMBL/GenBank/DDBJ whole genome shotgun (WGS) entry which is preliminary data.</text>
</comment>
<dbReference type="Proteomes" id="UP001251870">
    <property type="component" value="Unassembled WGS sequence"/>
</dbReference>
<protein>
    <submittedName>
        <fullName evidence="1">Uncharacterized protein</fullName>
    </submittedName>
</protein>
<evidence type="ECO:0000313" key="2">
    <source>
        <dbReference type="Proteomes" id="UP001251870"/>
    </source>
</evidence>